<dbReference type="OrthoDB" id="10593877at2759"/>
<name>A0A5C3KQX3_COPMA</name>
<dbReference type="EMBL" id="ML210228">
    <property type="protein sequence ID" value="TFK22980.1"/>
    <property type="molecule type" value="Genomic_DNA"/>
</dbReference>
<organism evidence="4 5">
    <name type="scientific">Coprinopsis marcescibilis</name>
    <name type="common">Agaric fungus</name>
    <name type="synonym">Psathyrella marcescibilis</name>
    <dbReference type="NCBI Taxonomy" id="230819"/>
    <lineage>
        <taxon>Eukaryota</taxon>
        <taxon>Fungi</taxon>
        <taxon>Dikarya</taxon>
        <taxon>Basidiomycota</taxon>
        <taxon>Agaricomycotina</taxon>
        <taxon>Agaricomycetes</taxon>
        <taxon>Agaricomycetidae</taxon>
        <taxon>Agaricales</taxon>
        <taxon>Agaricineae</taxon>
        <taxon>Psathyrellaceae</taxon>
        <taxon>Coprinopsis</taxon>
    </lineage>
</organism>
<feature type="signal peptide" evidence="3">
    <location>
        <begin position="1"/>
        <end position="23"/>
    </location>
</feature>
<feature type="region of interest" description="Disordered" evidence="1">
    <location>
        <begin position="286"/>
        <end position="317"/>
    </location>
</feature>
<sequence>MAMAFSALIVLLSLFSYLTGVFSKPTNVTIDDSDVGPYPANESKLFTIGFFPPYNGFWSNQVGGQTFFEAVPPRTDSMERGTYTATTTHSGDVSRSIVIDFYGTDITAYFTLANDAFTECRLIVDSVTQQNVRHSPGSRTDDFDYRVPFVTFTGLPQSWHRLEIIVERFTRDRRNYVNFDYATFAYDPEIGVPTNPRADDSSAPPVTSVSSRGNGTQIAAIVSGVFGGCVVLAAIILVWYLRSRKKAPTSAVHSKVDVSNGTTQGSKGFSFRNTFSAFVTKRNATGNSPSTLPVSIPQYHPSNRYSTSSSTASSPKQPMYEEYGNANKWEDLTSIAYSPELRSMTAKTKPVSIGDARSMYTDGGRPDSLGLHLTNIPYEPAKTYQARSATISSQLLRSPDGQVSPRDLTAPYQYSIRQGQKSPTVAPLHAM</sequence>
<keyword evidence="2" id="KW-0472">Membrane</keyword>
<feature type="transmembrane region" description="Helical" evidence="2">
    <location>
        <begin position="218"/>
        <end position="241"/>
    </location>
</feature>
<evidence type="ECO:0000313" key="4">
    <source>
        <dbReference type="EMBL" id="TFK22980.1"/>
    </source>
</evidence>
<dbReference type="AlphaFoldDB" id="A0A5C3KQX3"/>
<reference evidence="4 5" key="1">
    <citation type="journal article" date="2019" name="Nat. Ecol. Evol.">
        <title>Megaphylogeny resolves global patterns of mushroom evolution.</title>
        <authorList>
            <person name="Varga T."/>
            <person name="Krizsan K."/>
            <person name="Foldi C."/>
            <person name="Dima B."/>
            <person name="Sanchez-Garcia M."/>
            <person name="Sanchez-Ramirez S."/>
            <person name="Szollosi G.J."/>
            <person name="Szarkandi J.G."/>
            <person name="Papp V."/>
            <person name="Albert L."/>
            <person name="Andreopoulos W."/>
            <person name="Angelini C."/>
            <person name="Antonin V."/>
            <person name="Barry K.W."/>
            <person name="Bougher N.L."/>
            <person name="Buchanan P."/>
            <person name="Buyck B."/>
            <person name="Bense V."/>
            <person name="Catcheside P."/>
            <person name="Chovatia M."/>
            <person name="Cooper J."/>
            <person name="Damon W."/>
            <person name="Desjardin D."/>
            <person name="Finy P."/>
            <person name="Geml J."/>
            <person name="Haridas S."/>
            <person name="Hughes K."/>
            <person name="Justo A."/>
            <person name="Karasinski D."/>
            <person name="Kautmanova I."/>
            <person name="Kiss B."/>
            <person name="Kocsube S."/>
            <person name="Kotiranta H."/>
            <person name="LaButti K.M."/>
            <person name="Lechner B.E."/>
            <person name="Liimatainen K."/>
            <person name="Lipzen A."/>
            <person name="Lukacs Z."/>
            <person name="Mihaltcheva S."/>
            <person name="Morgado L.N."/>
            <person name="Niskanen T."/>
            <person name="Noordeloos M.E."/>
            <person name="Ohm R.A."/>
            <person name="Ortiz-Santana B."/>
            <person name="Ovrebo C."/>
            <person name="Racz N."/>
            <person name="Riley R."/>
            <person name="Savchenko A."/>
            <person name="Shiryaev A."/>
            <person name="Soop K."/>
            <person name="Spirin V."/>
            <person name="Szebenyi C."/>
            <person name="Tomsovsky M."/>
            <person name="Tulloss R.E."/>
            <person name="Uehling J."/>
            <person name="Grigoriev I.V."/>
            <person name="Vagvolgyi C."/>
            <person name="Papp T."/>
            <person name="Martin F.M."/>
            <person name="Miettinen O."/>
            <person name="Hibbett D.S."/>
            <person name="Nagy L.G."/>
        </authorList>
    </citation>
    <scope>NUCLEOTIDE SEQUENCE [LARGE SCALE GENOMIC DNA]</scope>
    <source>
        <strain evidence="4 5">CBS 121175</strain>
    </source>
</reference>
<evidence type="ECO:0000256" key="1">
    <source>
        <dbReference type="SAM" id="MobiDB-lite"/>
    </source>
</evidence>
<accession>A0A5C3KQX3</accession>
<keyword evidence="2" id="KW-1133">Transmembrane helix</keyword>
<dbReference type="Proteomes" id="UP000307440">
    <property type="component" value="Unassembled WGS sequence"/>
</dbReference>
<keyword evidence="2" id="KW-0812">Transmembrane</keyword>
<keyword evidence="3" id="KW-0732">Signal</keyword>
<evidence type="ECO:0000256" key="2">
    <source>
        <dbReference type="SAM" id="Phobius"/>
    </source>
</evidence>
<gene>
    <name evidence="4" type="ORF">FA15DRAFT_670990</name>
</gene>
<dbReference type="STRING" id="230819.A0A5C3KQX3"/>
<keyword evidence="5" id="KW-1185">Reference proteome</keyword>
<evidence type="ECO:0000313" key="5">
    <source>
        <dbReference type="Proteomes" id="UP000307440"/>
    </source>
</evidence>
<evidence type="ECO:0000256" key="3">
    <source>
        <dbReference type="SAM" id="SignalP"/>
    </source>
</evidence>
<proteinExistence type="predicted"/>
<feature type="chain" id="PRO_5022660599" evidence="3">
    <location>
        <begin position="24"/>
        <end position="431"/>
    </location>
</feature>
<feature type="region of interest" description="Disordered" evidence="1">
    <location>
        <begin position="193"/>
        <end position="212"/>
    </location>
</feature>
<protein>
    <submittedName>
        <fullName evidence="4">Uncharacterized protein</fullName>
    </submittedName>
</protein>